<comment type="subcellular location">
    <subcellularLocation>
        <location evidence="1">Cell membrane</location>
        <topology evidence="1">Multi-pass membrane protein</topology>
    </subcellularLocation>
</comment>
<feature type="transmembrane region" description="Helical" evidence="6">
    <location>
        <begin position="407"/>
        <end position="430"/>
    </location>
</feature>
<keyword evidence="8" id="KW-1185">Reference proteome</keyword>
<dbReference type="InterPro" id="IPR002293">
    <property type="entry name" value="AA/rel_permease1"/>
</dbReference>
<reference evidence="8" key="1">
    <citation type="journal article" date="2019" name="Int. J. Syst. Evol. Microbiol.">
        <title>The Global Catalogue of Microorganisms (GCM) 10K type strain sequencing project: providing services to taxonomists for standard genome sequencing and annotation.</title>
        <authorList>
            <consortium name="The Broad Institute Genomics Platform"/>
            <consortium name="The Broad Institute Genome Sequencing Center for Infectious Disease"/>
            <person name="Wu L."/>
            <person name="Ma J."/>
        </authorList>
    </citation>
    <scope>NUCLEOTIDE SEQUENCE [LARGE SCALE GENOMIC DNA]</scope>
    <source>
        <strain evidence="8">CCUG 50213</strain>
    </source>
</reference>
<keyword evidence="5 6" id="KW-0472">Membrane</keyword>
<dbReference type="PANTHER" id="PTHR42770">
    <property type="entry name" value="AMINO ACID TRANSPORTER-RELATED"/>
    <property type="match status" value="1"/>
</dbReference>
<feature type="transmembrane region" description="Helical" evidence="6">
    <location>
        <begin position="291"/>
        <end position="311"/>
    </location>
</feature>
<feature type="transmembrane region" description="Helical" evidence="6">
    <location>
        <begin position="346"/>
        <end position="365"/>
    </location>
</feature>
<accession>A0ABW3TN54</accession>
<dbReference type="EMBL" id="JBHTLY010000002">
    <property type="protein sequence ID" value="MFD1201659.1"/>
    <property type="molecule type" value="Genomic_DNA"/>
</dbReference>
<keyword evidence="2" id="KW-1003">Cell membrane</keyword>
<sequence length="496" mass="52224">MSSSTTEATTDQSLRSGAVGAPAIAFFVIAAAAPLTCVMGITPLLIGHGVGMSAPLVYVLIGLVLLLFAVGYVAMSRRIRNAGSMYAYIAQGLGPSWGAGASFVALAAYFCSIITLLGFFGYVANNLILEATGVDIPWYLLCIAAIVICVALGRSNLEVGAKVLGLLLIAELSILLILAVAVIFTGGAEGVTVDSWNPAGLFGPGLGVSLAFGYASYIGFEQTAIYSEEAKDPKRSVKRATIGAVIFTSLFYALMTWVMVLAYGRSEAMQVALQDPGNMVVTAASDYLGQGVVWVIQVLVVTGSFAAVLSFHNAISRYFFSLGREKVLPKSLGYVREVAQSPHRGSMTVGAVNVVLLLALFALGADPYLDIFTWGAAASTVGFVSLQALCSWAIVMYFRRHKSTEDGLWTTTIAPLLATLVLGAGVVLIVTNFGNLVGGEVGAAPFIVALLYLGMGVIGFVVAERMKRKRRNEWSAIGTGRIEVVAAPEEEPQATR</sequence>
<dbReference type="RefSeq" id="WP_343957803.1">
    <property type="nucleotide sequence ID" value="NZ_BAAAKZ010000002.1"/>
</dbReference>
<organism evidence="7 8">
    <name type="scientific">Leucobacter albus</name>
    <dbReference type="NCBI Taxonomy" id="272210"/>
    <lineage>
        <taxon>Bacteria</taxon>
        <taxon>Bacillati</taxon>
        <taxon>Actinomycetota</taxon>
        <taxon>Actinomycetes</taxon>
        <taxon>Micrococcales</taxon>
        <taxon>Microbacteriaceae</taxon>
        <taxon>Leucobacter</taxon>
    </lineage>
</organism>
<dbReference type="PANTHER" id="PTHR42770:SF16">
    <property type="entry name" value="AMINO ACID PERMEASE"/>
    <property type="match status" value="1"/>
</dbReference>
<dbReference type="InterPro" id="IPR050367">
    <property type="entry name" value="APC_superfamily"/>
</dbReference>
<dbReference type="Pfam" id="PF13520">
    <property type="entry name" value="AA_permease_2"/>
    <property type="match status" value="1"/>
</dbReference>
<evidence type="ECO:0000256" key="4">
    <source>
        <dbReference type="ARBA" id="ARBA00022989"/>
    </source>
</evidence>
<feature type="transmembrane region" description="Helical" evidence="6">
    <location>
        <begin position="442"/>
        <end position="463"/>
    </location>
</feature>
<dbReference type="Gene3D" id="1.20.1740.10">
    <property type="entry name" value="Amino acid/polyamine transporter I"/>
    <property type="match status" value="1"/>
</dbReference>
<evidence type="ECO:0000256" key="6">
    <source>
        <dbReference type="SAM" id="Phobius"/>
    </source>
</evidence>
<feature type="transmembrane region" description="Helical" evidence="6">
    <location>
        <begin position="165"/>
        <end position="187"/>
    </location>
</feature>
<feature type="transmembrane region" description="Helical" evidence="6">
    <location>
        <begin position="371"/>
        <end position="395"/>
    </location>
</feature>
<feature type="transmembrane region" description="Helical" evidence="6">
    <location>
        <begin position="199"/>
        <end position="220"/>
    </location>
</feature>
<evidence type="ECO:0000256" key="2">
    <source>
        <dbReference type="ARBA" id="ARBA00022475"/>
    </source>
</evidence>
<comment type="caution">
    <text evidence="7">The sequence shown here is derived from an EMBL/GenBank/DDBJ whole genome shotgun (WGS) entry which is preliminary data.</text>
</comment>
<feature type="transmembrane region" description="Helical" evidence="6">
    <location>
        <begin position="21"/>
        <end position="46"/>
    </location>
</feature>
<evidence type="ECO:0000313" key="7">
    <source>
        <dbReference type="EMBL" id="MFD1201659.1"/>
    </source>
</evidence>
<name>A0ABW3TN54_9MICO</name>
<feature type="transmembrane region" description="Helical" evidence="6">
    <location>
        <begin position="136"/>
        <end position="153"/>
    </location>
</feature>
<keyword evidence="3 6" id="KW-0812">Transmembrane</keyword>
<protein>
    <submittedName>
        <fullName evidence="7">APC family permease</fullName>
    </submittedName>
</protein>
<evidence type="ECO:0000256" key="3">
    <source>
        <dbReference type="ARBA" id="ARBA00022692"/>
    </source>
</evidence>
<evidence type="ECO:0000313" key="8">
    <source>
        <dbReference type="Proteomes" id="UP001597181"/>
    </source>
</evidence>
<feature type="transmembrane region" description="Helical" evidence="6">
    <location>
        <begin position="96"/>
        <end position="124"/>
    </location>
</feature>
<gene>
    <name evidence="7" type="ORF">ACFQ3U_07130</name>
</gene>
<feature type="transmembrane region" description="Helical" evidence="6">
    <location>
        <begin position="241"/>
        <end position="263"/>
    </location>
</feature>
<proteinExistence type="predicted"/>
<feature type="transmembrane region" description="Helical" evidence="6">
    <location>
        <begin position="52"/>
        <end position="75"/>
    </location>
</feature>
<evidence type="ECO:0000256" key="5">
    <source>
        <dbReference type="ARBA" id="ARBA00023136"/>
    </source>
</evidence>
<keyword evidence="4 6" id="KW-1133">Transmembrane helix</keyword>
<dbReference type="PIRSF" id="PIRSF006060">
    <property type="entry name" value="AA_transporter"/>
    <property type="match status" value="1"/>
</dbReference>
<evidence type="ECO:0000256" key="1">
    <source>
        <dbReference type="ARBA" id="ARBA00004651"/>
    </source>
</evidence>
<dbReference type="Proteomes" id="UP001597181">
    <property type="component" value="Unassembled WGS sequence"/>
</dbReference>